<keyword evidence="1" id="KW-0812">Transmembrane</keyword>
<reference evidence="3" key="1">
    <citation type="submission" date="2018-06" db="EMBL/GenBank/DDBJ databases">
        <title>Genome assembly of Danube salmon.</title>
        <authorList>
            <person name="Macqueen D.J."/>
            <person name="Gundappa M.K."/>
        </authorList>
    </citation>
    <scope>NUCLEOTIDE SEQUENCE [LARGE SCALE GENOMIC DNA]</scope>
</reference>
<evidence type="ECO:0000313" key="3">
    <source>
        <dbReference type="Proteomes" id="UP000314982"/>
    </source>
</evidence>
<accession>A0A4W5L232</accession>
<evidence type="ECO:0000256" key="1">
    <source>
        <dbReference type="SAM" id="Phobius"/>
    </source>
</evidence>
<proteinExistence type="predicted"/>
<keyword evidence="1" id="KW-0472">Membrane</keyword>
<keyword evidence="3" id="KW-1185">Reference proteome</keyword>
<organism evidence="2 3">
    <name type="scientific">Hucho hucho</name>
    <name type="common">huchen</name>
    <dbReference type="NCBI Taxonomy" id="62062"/>
    <lineage>
        <taxon>Eukaryota</taxon>
        <taxon>Metazoa</taxon>
        <taxon>Chordata</taxon>
        <taxon>Craniata</taxon>
        <taxon>Vertebrata</taxon>
        <taxon>Euteleostomi</taxon>
        <taxon>Actinopterygii</taxon>
        <taxon>Neopterygii</taxon>
        <taxon>Teleostei</taxon>
        <taxon>Protacanthopterygii</taxon>
        <taxon>Salmoniformes</taxon>
        <taxon>Salmonidae</taxon>
        <taxon>Salmoninae</taxon>
        <taxon>Hucho</taxon>
    </lineage>
</organism>
<evidence type="ECO:0000313" key="2">
    <source>
        <dbReference type="Ensembl" id="ENSHHUP00000018299.1"/>
    </source>
</evidence>
<reference evidence="2" key="3">
    <citation type="submission" date="2025-09" db="UniProtKB">
        <authorList>
            <consortium name="Ensembl"/>
        </authorList>
    </citation>
    <scope>IDENTIFICATION</scope>
</reference>
<protein>
    <submittedName>
        <fullName evidence="2">Uncharacterized protein</fullName>
    </submittedName>
</protein>
<feature type="transmembrane region" description="Helical" evidence="1">
    <location>
        <begin position="66"/>
        <end position="86"/>
    </location>
</feature>
<keyword evidence="1" id="KW-1133">Transmembrane helix</keyword>
<name>A0A4W5L232_9TELE</name>
<dbReference type="AlphaFoldDB" id="A0A4W5L232"/>
<sequence>MDGSTDIWKNTGYVATVIAVCVQNLQRPLAMLAVFFLLWDWLMGRYRSCLWDTLQPARSTLNTHRVWLKWVVCILLLVAVVCWLVFDTAKQGTRQLVFLWSSALYCSCWCSQGTHSVCFCPTLTPALSLSLATNTQITSFHSRFCPL</sequence>
<reference evidence="2" key="2">
    <citation type="submission" date="2025-08" db="UniProtKB">
        <authorList>
            <consortium name="Ensembl"/>
        </authorList>
    </citation>
    <scope>IDENTIFICATION</scope>
</reference>
<dbReference type="Proteomes" id="UP000314982">
    <property type="component" value="Unassembled WGS sequence"/>
</dbReference>
<dbReference type="Ensembl" id="ENSHHUT00000018958.1">
    <property type="protein sequence ID" value="ENSHHUP00000018299.1"/>
    <property type="gene ID" value="ENSHHUG00000011406.1"/>
</dbReference>